<keyword evidence="1" id="KW-0472">Membrane</keyword>
<dbReference type="EMBL" id="JASAOG010000150">
    <property type="protein sequence ID" value="KAK0047533.1"/>
    <property type="molecule type" value="Genomic_DNA"/>
</dbReference>
<gene>
    <name evidence="2" type="ORF">Bpfe_023085</name>
</gene>
<protein>
    <submittedName>
        <fullName evidence="2">Uncharacterized protein</fullName>
    </submittedName>
</protein>
<comment type="caution">
    <text evidence="2">The sequence shown here is derived from an EMBL/GenBank/DDBJ whole genome shotgun (WGS) entry which is preliminary data.</text>
</comment>
<proteinExistence type="predicted"/>
<evidence type="ECO:0000313" key="3">
    <source>
        <dbReference type="Proteomes" id="UP001233172"/>
    </source>
</evidence>
<reference evidence="2" key="2">
    <citation type="submission" date="2023-04" db="EMBL/GenBank/DDBJ databases">
        <authorList>
            <person name="Bu L."/>
            <person name="Lu L."/>
            <person name="Laidemitt M.R."/>
            <person name="Zhang S.M."/>
            <person name="Mutuku M."/>
            <person name="Mkoji G."/>
            <person name="Steinauer M."/>
            <person name="Loker E.S."/>
        </authorList>
    </citation>
    <scope>NUCLEOTIDE SEQUENCE</scope>
    <source>
        <strain evidence="2">KasaAsao</strain>
        <tissue evidence="2">Whole Snail</tissue>
    </source>
</reference>
<dbReference type="AlphaFoldDB" id="A0AAD8B3V9"/>
<name>A0AAD8B3V9_BIOPF</name>
<keyword evidence="3" id="KW-1185">Reference proteome</keyword>
<evidence type="ECO:0000256" key="1">
    <source>
        <dbReference type="SAM" id="Phobius"/>
    </source>
</evidence>
<evidence type="ECO:0000313" key="2">
    <source>
        <dbReference type="EMBL" id="KAK0047533.1"/>
    </source>
</evidence>
<feature type="transmembrane region" description="Helical" evidence="1">
    <location>
        <begin position="308"/>
        <end position="325"/>
    </location>
</feature>
<sequence length="328" mass="37820">MAQKWTKEIESITNAETAWQECKKICNHKHYIEPSQLEVMDMPRDARRFGEPLKKCIMHMSTLTCRVQNGTRMCTGLVQRVRKSKVNTSNRSDCPDPNCSVSRTHEIRILTVTCVSSIIIEPRSRDQNIQLRIEDFNCHYHFSGIKSEGEEESVRSEWCELIFITHDIDNTNTLPAAITDFEQSQRSLYEEFQRENYPKKIISIIGYPHGTKKMVSFGEIISREPKGNIRGDLEWCVYRYDAPTCPGFRGATLLIPGQPLAGYGYWFGHPHCHYAYDDNTRLGRSSIGCDHRSRTSLSEPWAFSLSAYYKYTLIVGIAIVSMWVYSAY</sequence>
<reference evidence="2" key="1">
    <citation type="journal article" date="2023" name="PLoS Negl. Trop. Dis.">
        <title>A genome sequence for Biomphalaria pfeifferi, the major vector snail for the human-infecting parasite Schistosoma mansoni.</title>
        <authorList>
            <person name="Bu L."/>
            <person name="Lu L."/>
            <person name="Laidemitt M.R."/>
            <person name="Zhang S.M."/>
            <person name="Mutuku M."/>
            <person name="Mkoji G."/>
            <person name="Steinauer M."/>
            <person name="Loker E.S."/>
        </authorList>
    </citation>
    <scope>NUCLEOTIDE SEQUENCE</scope>
    <source>
        <strain evidence="2">KasaAsao</strain>
    </source>
</reference>
<dbReference type="Proteomes" id="UP001233172">
    <property type="component" value="Unassembled WGS sequence"/>
</dbReference>
<organism evidence="2 3">
    <name type="scientific">Biomphalaria pfeifferi</name>
    <name type="common">Bloodfluke planorb</name>
    <name type="synonym">Freshwater snail</name>
    <dbReference type="NCBI Taxonomy" id="112525"/>
    <lineage>
        <taxon>Eukaryota</taxon>
        <taxon>Metazoa</taxon>
        <taxon>Spiralia</taxon>
        <taxon>Lophotrochozoa</taxon>
        <taxon>Mollusca</taxon>
        <taxon>Gastropoda</taxon>
        <taxon>Heterobranchia</taxon>
        <taxon>Euthyneura</taxon>
        <taxon>Panpulmonata</taxon>
        <taxon>Hygrophila</taxon>
        <taxon>Lymnaeoidea</taxon>
        <taxon>Planorbidae</taxon>
        <taxon>Biomphalaria</taxon>
    </lineage>
</organism>
<keyword evidence="1" id="KW-1133">Transmembrane helix</keyword>
<accession>A0AAD8B3V9</accession>
<keyword evidence="1" id="KW-0812">Transmembrane</keyword>